<proteinExistence type="predicted"/>
<dbReference type="CDD" id="cd18793">
    <property type="entry name" value="SF2_C_SNF"/>
    <property type="match status" value="1"/>
</dbReference>
<dbReference type="SMART" id="SM00487">
    <property type="entry name" value="DEXDc"/>
    <property type="match status" value="1"/>
</dbReference>
<dbReference type="GO" id="GO:0004386">
    <property type="term" value="F:helicase activity"/>
    <property type="evidence" value="ECO:0007669"/>
    <property type="project" value="UniProtKB-KW"/>
</dbReference>
<evidence type="ECO:0000313" key="9">
    <source>
        <dbReference type="Proteomes" id="UP000310639"/>
    </source>
</evidence>
<organism evidence="8 9">
    <name type="scientific">Candidatus Nanosynbacter featherlites</name>
    <dbReference type="NCBI Taxonomy" id="2572088"/>
    <lineage>
        <taxon>Bacteria</taxon>
        <taxon>Candidatus Saccharimonadota</taxon>
        <taxon>Candidatus Saccharimonadia</taxon>
        <taxon>Candidatus Nanosynbacterales</taxon>
        <taxon>Candidatus Nanosynbacteraceae</taxon>
        <taxon>Candidatus Nanosynbacter</taxon>
    </lineage>
</organism>
<evidence type="ECO:0000256" key="1">
    <source>
        <dbReference type="ARBA" id="ARBA00022741"/>
    </source>
</evidence>
<evidence type="ECO:0000259" key="6">
    <source>
        <dbReference type="PROSITE" id="PS51192"/>
    </source>
</evidence>
<keyword evidence="3 8" id="KW-0347">Helicase</keyword>
<evidence type="ECO:0000256" key="3">
    <source>
        <dbReference type="ARBA" id="ARBA00022806"/>
    </source>
</evidence>
<dbReference type="AlphaFoldDB" id="A0A4P9A3X6"/>
<dbReference type="RefSeq" id="WP_138079610.1">
    <property type="nucleotide sequence ID" value="NZ_CP040004.1"/>
</dbReference>
<dbReference type="InterPro" id="IPR000330">
    <property type="entry name" value="SNF2_N"/>
</dbReference>
<feature type="domain" description="Helicase ATP-binding" evidence="6">
    <location>
        <begin position="49"/>
        <end position="209"/>
    </location>
</feature>
<dbReference type="OrthoDB" id="18878at2"/>
<dbReference type="PROSITE" id="PS51192">
    <property type="entry name" value="HELICASE_ATP_BIND_1"/>
    <property type="match status" value="1"/>
</dbReference>
<accession>A0A4P9A3X6</accession>
<evidence type="ECO:0000256" key="5">
    <source>
        <dbReference type="SAM" id="Coils"/>
    </source>
</evidence>
<dbReference type="CDD" id="cd18011">
    <property type="entry name" value="DEXDc_RapA"/>
    <property type="match status" value="1"/>
</dbReference>
<evidence type="ECO:0000259" key="7">
    <source>
        <dbReference type="PROSITE" id="PS51194"/>
    </source>
</evidence>
<name>A0A4P9A3X6_9BACT</name>
<reference evidence="8 9" key="1">
    <citation type="submission" date="2019-04" db="EMBL/GenBank/DDBJ databases">
        <title>Saccharibacteria TM7 genomes.</title>
        <authorList>
            <person name="Bor B."/>
            <person name="He X."/>
            <person name="Chen T."/>
            <person name="Dewhirst F.E."/>
        </authorList>
    </citation>
    <scope>NUCLEOTIDE SEQUENCE [LARGE SCALE GENOMIC DNA]</scope>
    <source>
        <strain evidence="8 9">BB001</strain>
    </source>
</reference>
<dbReference type="InterPro" id="IPR014001">
    <property type="entry name" value="Helicase_ATP-bd"/>
</dbReference>
<dbReference type="PANTHER" id="PTHR45766:SF6">
    <property type="entry name" value="SWI_SNF-RELATED MATRIX-ASSOCIATED ACTIN-DEPENDENT REGULATOR OF CHROMATIN SUBFAMILY A-LIKE PROTEIN 1"/>
    <property type="match status" value="1"/>
</dbReference>
<evidence type="ECO:0000256" key="2">
    <source>
        <dbReference type="ARBA" id="ARBA00022801"/>
    </source>
</evidence>
<gene>
    <name evidence="8" type="ORF">FBF37_03745</name>
</gene>
<dbReference type="PANTHER" id="PTHR45766">
    <property type="entry name" value="DNA ANNEALING HELICASE AND ENDONUCLEASE ZRANB3 FAMILY MEMBER"/>
    <property type="match status" value="1"/>
</dbReference>
<dbReference type="PROSITE" id="PS51194">
    <property type="entry name" value="HELICASE_CTER"/>
    <property type="match status" value="1"/>
</dbReference>
<keyword evidence="5" id="KW-0175">Coiled coil</keyword>
<dbReference type="Pfam" id="PF00176">
    <property type="entry name" value="SNF2-rel_dom"/>
    <property type="match status" value="1"/>
</dbReference>
<feature type="coiled-coil region" evidence="5">
    <location>
        <begin position="852"/>
        <end position="916"/>
    </location>
</feature>
<keyword evidence="2" id="KW-0378">Hydrolase</keyword>
<sequence>MITSDYQAKYIAHELERVYANDDVAKLSGLMFDAQIIPTPHQIDAALFALNSPMARGIILADEVGLGKTIEAGIVIMQYYSERKRKILIITPSSLRQQWAQELQEKFNLPATVVDAKWIKSKRTIEKDGIYICSYEFANRHSEKLSNGWNLLVLDEAHKLRNFYNNQKGIASAVSDIAKGSEKSLLLTATPLQNRLEELYGLVSVVDPKYFYKLDVFRQRYIKSNHPFALDDLRSRMSKIAKRTLRSEVKKYIKYTDRIAKTVCFEPSGDEQKLYELVDEYLHRDKLYAFASSQRHLSALILRKRLGSSTFAVASTLRNIVRRMEEEYATGKVRDNRGGLIDELGDLNDEEIEAFEETGAYDDYIIKSAKERAEFQAEIDELKSYADFADSIKENVKAEKLVEAINVGFNALESKAARKAIIFTESTLTQNYIAKTLKKQGYDGKIVLFNGQNNSPESTEIYRQWLADNEDSDVVTGIESADRRKALIDKFKESEMQVMIATEAASEGINLQFCSMLINYDLPWNPQRVEQRIGRVHRMGQKYDVVVVNFSNQGNVAEQRILELLTDKFSLFKSTFGASNDVLGAIESGLDFEKKISDILNTCRTDDEISQRFEKLQEEFKSEIDTEQQAARTRIFEGLDPHVQDRFRRYDEQAEEAFTRFERLFMGLTRYILRDKASFENEHVFDLKTAPKKDIECGTYFYKTERLPHARQYKYADDLAEYVRHSAKTAQTPPAELIFDIGQSDRVASEVKKLVGVRATMIVEQVTFPMKIDSSDMSESYILASAQTDDSVLLDTETCRKILDLCVTSVNHRKVPPGEVLQNHLAKQIAERQEEVKGRNTEVYLDKKDLLERQYKDKIVEYEMKVDKLDAKIRDLQKQERQAGDAASRLKIASEVQVLRKKVRALNREKYDLEDSMDEQISDKISLAQQASEGGVITERLFTIEFTIE</sequence>
<dbReference type="KEGG" id="nft:FBF37_03745"/>
<dbReference type="GO" id="GO:0016787">
    <property type="term" value="F:hydrolase activity"/>
    <property type="evidence" value="ECO:0007669"/>
    <property type="project" value="UniProtKB-KW"/>
</dbReference>
<dbReference type="Pfam" id="PF00271">
    <property type="entry name" value="Helicase_C"/>
    <property type="match status" value="1"/>
</dbReference>
<dbReference type="Proteomes" id="UP000310639">
    <property type="component" value="Chromosome"/>
</dbReference>
<dbReference type="SMART" id="SM00490">
    <property type="entry name" value="HELICc"/>
    <property type="match status" value="1"/>
</dbReference>
<dbReference type="GO" id="GO:0005524">
    <property type="term" value="F:ATP binding"/>
    <property type="evidence" value="ECO:0007669"/>
    <property type="project" value="UniProtKB-KW"/>
</dbReference>
<dbReference type="InterPro" id="IPR057342">
    <property type="entry name" value="DEXDc_RapA"/>
</dbReference>
<feature type="domain" description="Helicase C-terminal" evidence="7">
    <location>
        <begin position="427"/>
        <end position="583"/>
    </location>
</feature>
<evidence type="ECO:0000313" key="8">
    <source>
        <dbReference type="EMBL" id="QCT42544.1"/>
    </source>
</evidence>
<dbReference type="InterPro" id="IPR038718">
    <property type="entry name" value="SNF2-like_sf"/>
</dbReference>
<dbReference type="InterPro" id="IPR001650">
    <property type="entry name" value="Helicase_C-like"/>
</dbReference>
<dbReference type="Gene3D" id="3.40.50.300">
    <property type="entry name" value="P-loop containing nucleotide triphosphate hydrolases"/>
    <property type="match status" value="1"/>
</dbReference>
<keyword evidence="1" id="KW-0547">Nucleotide-binding</keyword>
<dbReference type="SUPFAM" id="SSF52540">
    <property type="entry name" value="P-loop containing nucleoside triphosphate hydrolases"/>
    <property type="match status" value="2"/>
</dbReference>
<dbReference type="Gene3D" id="3.40.50.10810">
    <property type="entry name" value="Tandem AAA-ATPase domain"/>
    <property type="match status" value="1"/>
</dbReference>
<keyword evidence="9" id="KW-1185">Reference proteome</keyword>
<keyword evidence="4" id="KW-0067">ATP-binding</keyword>
<dbReference type="InterPro" id="IPR049730">
    <property type="entry name" value="SNF2/RAD54-like_C"/>
</dbReference>
<protein>
    <submittedName>
        <fullName evidence="8">DEAD/DEAH box helicase</fullName>
    </submittedName>
</protein>
<evidence type="ECO:0000256" key="4">
    <source>
        <dbReference type="ARBA" id="ARBA00022840"/>
    </source>
</evidence>
<dbReference type="InterPro" id="IPR027417">
    <property type="entry name" value="P-loop_NTPase"/>
</dbReference>
<dbReference type="EMBL" id="CP040004">
    <property type="protein sequence ID" value="QCT42544.1"/>
    <property type="molecule type" value="Genomic_DNA"/>
</dbReference>